<dbReference type="eggNOG" id="COG1595">
    <property type="taxonomic scope" value="Bacteria"/>
</dbReference>
<dbReference type="AlphaFoldDB" id="A0A069QMA2"/>
<evidence type="ECO:0000259" key="7">
    <source>
        <dbReference type="Pfam" id="PF04542"/>
    </source>
</evidence>
<dbReference type="GO" id="GO:0006352">
    <property type="term" value="P:DNA-templated transcription initiation"/>
    <property type="evidence" value="ECO:0007669"/>
    <property type="project" value="InterPro"/>
</dbReference>
<keyword evidence="4 6" id="KW-0238">DNA-binding</keyword>
<dbReference type="PROSITE" id="PS01063">
    <property type="entry name" value="SIGMA70_ECF"/>
    <property type="match status" value="1"/>
</dbReference>
<feature type="domain" description="RNA polymerase sigma-70 region 2" evidence="7">
    <location>
        <begin position="27"/>
        <end position="94"/>
    </location>
</feature>
<dbReference type="SUPFAM" id="SSF88659">
    <property type="entry name" value="Sigma3 and sigma4 domains of RNA polymerase sigma factors"/>
    <property type="match status" value="1"/>
</dbReference>
<dbReference type="Pfam" id="PF04542">
    <property type="entry name" value="Sigma70_r2"/>
    <property type="match status" value="1"/>
</dbReference>
<dbReference type="GO" id="GO:0003677">
    <property type="term" value="F:DNA binding"/>
    <property type="evidence" value="ECO:0007669"/>
    <property type="project" value="UniProtKB-KW"/>
</dbReference>
<dbReference type="PANTHER" id="PTHR43133">
    <property type="entry name" value="RNA POLYMERASE ECF-TYPE SIGMA FACTO"/>
    <property type="match status" value="1"/>
</dbReference>
<dbReference type="Gene3D" id="1.10.10.10">
    <property type="entry name" value="Winged helix-like DNA-binding domain superfamily/Winged helix DNA-binding domain"/>
    <property type="match status" value="1"/>
</dbReference>
<evidence type="ECO:0000256" key="6">
    <source>
        <dbReference type="RuleBase" id="RU000716"/>
    </source>
</evidence>
<dbReference type="Gene3D" id="1.10.1740.10">
    <property type="match status" value="1"/>
</dbReference>
<dbReference type="PANTHER" id="PTHR43133:SF51">
    <property type="entry name" value="RNA POLYMERASE SIGMA FACTOR"/>
    <property type="match status" value="1"/>
</dbReference>
<evidence type="ECO:0000256" key="4">
    <source>
        <dbReference type="ARBA" id="ARBA00023125"/>
    </source>
</evidence>
<keyword evidence="2 6" id="KW-0805">Transcription regulation</keyword>
<sequence length="183" mass="21136">MNVTQLNDNTLVAMAAEQHNRKAFNELVVRYQSPIRRFFLNQTLGNKPLSDDLAQDTFVKAYLNIAKFRGGAAFSTWLYRIAYNVFYDYTRSNKQTEDLETMEVDRRNADISDTTVSLDIYEALNMLSSYERTCVTLQLMEGQPIDKIAEITGMAAGTVKSHLFRGKEKMTRYLKDNGYDRKR</sequence>
<comment type="caution">
    <text evidence="9">The sequence shown here is derived from an EMBL/GenBank/DDBJ whole genome shotgun (WGS) entry which is preliminary data.</text>
</comment>
<gene>
    <name evidence="9" type="ORF">HMPREF1991_00179</name>
</gene>
<evidence type="ECO:0000313" key="9">
    <source>
        <dbReference type="EMBL" id="KDR53812.1"/>
    </source>
</evidence>
<dbReference type="InterPro" id="IPR014284">
    <property type="entry name" value="RNA_pol_sigma-70_dom"/>
</dbReference>
<dbReference type="EMBL" id="JNGW01000012">
    <property type="protein sequence ID" value="KDR53812.1"/>
    <property type="molecule type" value="Genomic_DNA"/>
</dbReference>
<evidence type="ECO:0000259" key="8">
    <source>
        <dbReference type="Pfam" id="PF08281"/>
    </source>
</evidence>
<evidence type="ECO:0000256" key="2">
    <source>
        <dbReference type="ARBA" id="ARBA00023015"/>
    </source>
</evidence>
<dbReference type="InterPro" id="IPR013324">
    <property type="entry name" value="RNA_pol_sigma_r3/r4-like"/>
</dbReference>
<evidence type="ECO:0000313" key="10">
    <source>
        <dbReference type="Proteomes" id="UP000027442"/>
    </source>
</evidence>
<evidence type="ECO:0000256" key="5">
    <source>
        <dbReference type="ARBA" id="ARBA00023163"/>
    </source>
</evidence>
<keyword evidence="5 6" id="KW-0804">Transcription</keyword>
<dbReference type="RefSeq" id="WP_009235568.1">
    <property type="nucleotide sequence ID" value="NZ_KB899210.1"/>
</dbReference>
<dbReference type="Pfam" id="PF08281">
    <property type="entry name" value="Sigma70_r4_2"/>
    <property type="match status" value="1"/>
</dbReference>
<comment type="similarity">
    <text evidence="1 6">Belongs to the sigma-70 factor family. ECF subfamily.</text>
</comment>
<dbReference type="InterPro" id="IPR007627">
    <property type="entry name" value="RNA_pol_sigma70_r2"/>
</dbReference>
<dbReference type="SUPFAM" id="SSF88946">
    <property type="entry name" value="Sigma2 domain of RNA polymerase sigma factors"/>
    <property type="match status" value="1"/>
</dbReference>
<dbReference type="Proteomes" id="UP000027442">
    <property type="component" value="Unassembled WGS sequence"/>
</dbReference>
<name>A0A069QMA2_HOYLO</name>
<reference evidence="9 10" key="1">
    <citation type="submission" date="2013-08" db="EMBL/GenBank/DDBJ databases">
        <authorList>
            <person name="Weinstock G."/>
            <person name="Sodergren E."/>
            <person name="Wylie T."/>
            <person name="Fulton L."/>
            <person name="Fulton R."/>
            <person name="Fronick C."/>
            <person name="O'Laughlin M."/>
            <person name="Godfrey J."/>
            <person name="Miner T."/>
            <person name="Herter B."/>
            <person name="Appelbaum E."/>
            <person name="Cordes M."/>
            <person name="Lek S."/>
            <person name="Wollam A."/>
            <person name="Pepin K.H."/>
            <person name="Palsikar V.B."/>
            <person name="Mitreva M."/>
            <person name="Wilson R.K."/>
        </authorList>
    </citation>
    <scope>NUCLEOTIDE SEQUENCE [LARGE SCALE GENOMIC DNA]</scope>
    <source>
        <strain evidence="9 10">ATCC 15930</strain>
    </source>
</reference>
<protein>
    <recommendedName>
        <fullName evidence="6">RNA polymerase sigma factor</fullName>
    </recommendedName>
</protein>
<dbReference type="PATRIC" id="fig|1122985.7.peg.188"/>
<dbReference type="InterPro" id="IPR013325">
    <property type="entry name" value="RNA_pol_sigma_r2"/>
</dbReference>
<dbReference type="InterPro" id="IPR013249">
    <property type="entry name" value="RNA_pol_sigma70_r4_t2"/>
</dbReference>
<dbReference type="InterPro" id="IPR000838">
    <property type="entry name" value="RNA_pol_sigma70_ECF_CS"/>
</dbReference>
<dbReference type="InterPro" id="IPR039425">
    <property type="entry name" value="RNA_pol_sigma-70-like"/>
</dbReference>
<evidence type="ECO:0000256" key="3">
    <source>
        <dbReference type="ARBA" id="ARBA00023082"/>
    </source>
</evidence>
<evidence type="ECO:0000256" key="1">
    <source>
        <dbReference type="ARBA" id="ARBA00010641"/>
    </source>
</evidence>
<dbReference type="NCBIfam" id="TIGR02937">
    <property type="entry name" value="sigma70-ECF"/>
    <property type="match status" value="1"/>
</dbReference>
<keyword evidence="10" id="KW-1185">Reference proteome</keyword>
<dbReference type="InterPro" id="IPR036388">
    <property type="entry name" value="WH-like_DNA-bd_sf"/>
</dbReference>
<dbReference type="GO" id="GO:0016987">
    <property type="term" value="F:sigma factor activity"/>
    <property type="evidence" value="ECO:0007669"/>
    <property type="project" value="UniProtKB-KW"/>
</dbReference>
<organism evidence="9 10">
    <name type="scientific">Hoylesella loescheii DSM 19665 = JCM 12249 = ATCC 15930</name>
    <dbReference type="NCBI Taxonomy" id="1122985"/>
    <lineage>
        <taxon>Bacteria</taxon>
        <taxon>Pseudomonadati</taxon>
        <taxon>Bacteroidota</taxon>
        <taxon>Bacteroidia</taxon>
        <taxon>Bacteroidales</taxon>
        <taxon>Prevotellaceae</taxon>
        <taxon>Hoylesella</taxon>
    </lineage>
</organism>
<proteinExistence type="inferred from homology"/>
<keyword evidence="3 6" id="KW-0731">Sigma factor</keyword>
<accession>A0A069QMA2</accession>
<dbReference type="HOGENOM" id="CLU_047691_3_0_10"/>
<feature type="domain" description="RNA polymerase sigma factor 70 region 4 type 2" evidence="8">
    <location>
        <begin position="118"/>
        <end position="170"/>
    </location>
</feature>